<dbReference type="Pfam" id="PF00196">
    <property type="entry name" value="GerE"/>
    <property type="match status" value="1"/>
</dbReference>
<dbReference type="PANTHER" id="PTHR44688:SF16">
    <property type="entry name" value="DNA-BINDING TRANSCRIPTIONAL ACTIVATOR DEVR_DOSR"/>
    <property type="match status" value="1"/>
</dbReference>
<dbReference type="SUPFAM" id="SSF48452">
    <property type="entry name" value="TPR-like"/>
    <property type="match status" value="1"/>
</dbReference>
<dbReference type="PRINTS" id="PR00038">
    <property type="entry name" value="HTHLUXR"/>
</dbReference>
<dbReference type="PROSITE" id="PS50043">
    <property type="entry name" value="HTH_LUXR_2"/>
    <property type="match status" value="1"/>
</dbReference>
<reference evidence="5 6" key="1">
    <citation type="submission" date="2019-07" db="EMBL/GenBank/DDBJ databases">
        <authorList>
            <person name="Zhao L.H."/>
        </authorList>
    </citation>
    <scope>NUCLEOTIDE SEQUENCE [LARGE SCALE GENOMIC DNA]</scope>
    <source>
        <strain evidence="5 6">Co35</strain>
    </source>
</reference>
<evidence type="ECO:0000259" key="4">
    <source>
        <dbReference type="PROSITE" id="PS50043"/>
    </source>
</evidence>
<evidence type="ECO:0000313" key="5">
    <source>
        <dbReference type="EMBL" id="TSD58441.1"/>
    </source>
</evidence>
<dbReference type="SUPFAM" id="SSF46894">
    <property type="entry name" value="C-terminal effector domain of the bipartite response regulators"/>
    <property type="match status" value="1"/>
</dbReference>
<name>A0A554RWH2_9ACTN</name>
<organism evidence="5 6">
    <name type="scientific">Aeromicrobium piscarium</name>
    <dbReference type="NCBI Taxonomy" id="2590901"/>
    <lineage>
        <taxon>Bacteria</taxon>
        <taxon>Bacillati</taxon>
        <taxon>Actinomycetota</taxon>
        <taxon>Actinomycetes</taxon>
        <taxon>Propionibacteriales</taxon>
        <taxon>Nocardioidaceae</taxon>
        <taxon>Aeromicrobium</taxon>
    </lineage>
</organism>
<keyword evidence="3" id="KW-0804">Transcription</keyword>
<dbReference type="PANTHER" id="PTHR44688">
    <property type="entry name" value="DNA-BINDING TRANSCRIPTIONAL ACTIVATOR DEVR_DOSR"/>
    <property type="match status" value="1"/>
</dbReference>
<dbReference type="Gene3D" id="1.10.10.10">
    <property type="entry name" value="Winged helix-like DNA-binding domain superfamily/Winged helix DNA-binding domain"/>
    <property type="match status" value="1"/>
</dbReference>
<gene>
    <name evidence="5" type="ORF">FNM00_14685</name>
</gene>
<dbReference type="SMART" id="SM00421">
    <property type="entry name" value="HTH_LUXR"/>
    <property type="match status" value="1"/>
</dbReference>
<proteinExistence type="predicted"/>
<accession>A0A554RWH2</accession>
<dbReference type="RefSeq" id="WP_143914301.1">
    <property type="nucleotide sequence ID" value="NZ_VLNT01000014.1"/>
</dbReference>
<dbReference type="OrthoDB" id="9808843at2"/>
<dbReference type="Proteomes" id="UP000316988">
    <property type="component" value="Unassembled WGS sequence"/>
</dbReference>
<dbReference type="GO" id="GO:0003677">
    <property type="term" value="F:DNA binding"/>
    <property type="evidence" value="ECO:0007669"/>
    <property type="project" value="UniProtKB-KW"/>
</dbReference>
<dbReference type="GO" id="GO:0006355">
    <property type="term" value="P:regulation of DNA-templated transcription"/>
    <property type="evidence" value="ECO:0007669"/>
    <property type="project" value="InterPro"/>
</dbReference>
<dbReference type="EMBL" id="VLNT01000014">
    <property type="protein sequence ID" value="TSD58441.1"/>
    <property type="molecule type" value="Genomic_DNA"/>
</dbReference>
<dbReference type="Gene3D" id="1.25.40.10">
    <property type="entry name" value="Tetratricopeptide repeat domain"/>
    <property type="match status" value="1"/>
</dbReference>
<keyword evidence="1" id="KW-0805">Transcription regulation</keyword>
<dbReference type="InterPro" id="IPR000792">
    <property type="entry name" value="Tscrpt_reg_LuxR_C"/>
</dbReference>
<dbReference type="InterPro" id="IPR011990">
    <property type="entry name" value="TPR-like_helical_dom_sf"/>
</dbReference>
<dbReference type="InterPro" id="IPR016032">
    <property type="entry name" value="Sig_transdc_resp-reg_C-effctor"/>
</dbReference>
<protein>
    <submittedName>
        <fullName evidence="5">Helix-turn-helix transcriptional regulator</fullName>
    </submittedName>
</protein>
<dbReference type="AlphaFoldDB" id="A0A554RWH2"/>
<keyword evidence="2" id="KW-0238">DNA-binding</keyword>
<dbReference type="CDD" id="cd06170">
    <property type="entry name" value="LuxR_C_like"/>
    <property type="match status" value="1"/>
</dbReference>
<sequence length="527" mass="57169">MTRTPTRRSEALRLAALAREQGSFREAATRWIALAASDDPPPYAHLRAGACAVLSDHPGVMADAAEVVRAAEDGLERELLLFQLEFLRTPLERSMVRWRQAVERFGEPGEPRLRLHWAVCRAEAAWMVGDVATVLAVREQCGVDDESALAMAGRLRLFEAYAHWLLGNRESARTRIEPLRRTPPGRPERASAFNLLGQMSALAGDWRGAGRHFAEAAQAARAADAPIPGILAATWSGFVAMLGGRYSQARAHAEHALSHSADLGHRTFDPIAHATLAVVAAAAGRWDDTGHHLGEAQRFVGERVMPETVFCVAVAAAVCSRWRGDAPGILDALQPLDTPVIGDLTEAVGATWWLSLRAEASLATGDTAAVRRFLARTPDWTPLFLYPDTLTARLASGASSDTALAQARRALTASSENDFPLATLDLLDLLVELGARDAVTLGRRAANLRLRLGVVDERASARGLTVPPEARLTRRETECVTLAADGLMNSEIAQTLHLSVKTVEHHMSTALAKLGMRNRRDLRQLRG</sequence>
<feature type="domain" description="HTH luxR-type" evidence="4">
    <location>
        <begin position="465"/>
        <end position="527"/>
    </location>
</feature>
<evidence type="ECO:0000313" key="6">
    <source>
        <dbReference type="Proteomes" id="UP000316988"/>
    </source>
</evidence>
<evidence type="ECO:0000256" key="1">
    <source>
        <dbReference type="ARBA" id="ARBA00023015"/>
    </source>
</evidence>
<evidence type="ECO:0000256" key="2">
    <source>
        <dbReference type="ARBA" id="ARBA00023125"/>
    </source>
</evidence>
<evidence type="ECO:0000256" key="3">
    <source>
        <dbReference type="ARBA" id="ARBA00023163"/>
    </source>
</evidence>
<keyword evidence="6" id="KW-1185">Reference proteome</keyword>
<dbReference type="InterPro" id="IPR036388">
    <property type="entry name" value="WH-like_DNA-bd_sf"/>
</dbReference>
<comment type="caution">
    <text evidence="5">The sequence shown here is derived from an EMBL/GenBank/DDBJ whole genome shotgun (WGS) entry which is preliminary data.</text>
</comment>